<gene>
    <name evidence="1" type="ORF">H9637_04940</name>
</gene>
<reference evidence="1 2" key="1">
    <citation type="submission" date="2020-08" db="EMBL/GenBank/DDBJ databases">
        <title>A Genomic Blueprint of the Chicken Gut Microbiome.</title>
        <authorList>
            <person name="Gilroy R."/>
            <person name="Ravi A."/>
            <person name="Getino M."/>
            <person name="Pursley I."/>
            <person name="Horton D.L."/>
            <person name="Alikhan N.-F."/>
            <person name="Baker D."/>
            <person name="Gharbi K."/>
            <person name="Hall N."/>
            <person name="Watson M."/>
            <person name="Adriaenssens E.M."/>
            <person name="Foster-Nyarko E."/>
            <person name="Jarju S."/>
            <person name="Secka A."/>
            <person name="Antonio M."/>
            <person name="Oren A."/>
            <person name="Chaudhuri R."/>
            <person name="La Ragione R.M."/>
            <person name="Hildebrand F."/>
            <person name="Pallen M.J."/>
        </authorList>
    </citation>
    <scope>NUCLEOTIDE SEQUENCE [LARGE SCALE GENOMIC DNA]</scope>
    <source>
        <strain evidence="1 2">N37</strain>
    </source>
</reference>
<evidence type="ECO:0000313" key="2">
    <source>
        <dbReference type="Proteomes" id="UP000627166"/>
    </source>
</evidence>
<sequence length="51" mass="5817">MRNKIISIILNGVLMLRLFSANITVNKNLESGKIQGQIQLKLLNDSDHKPW</sequence>
<name>A0ABR8YQG9_9CLOT</name>
<protein>
    <submittedName>
        <fullName evidence="1">Uncharacterized protein</fullName>
    </submittedName>
</protein>
<comment type="caution">
    <text evidence="1">The sequence shown here is derived from an EMBL/GenBank/DDBJ whole genome shotgun (WGS) entry which is preliminary data.</text>
</comment>
<keyword evidence="2" id="KW-1185">Reference proteome</keyword>
<dbReference type="Proteomes" id="UP000627166">
    <property type="component" value="Unassembled WGS sequence"/>
</dbReference>
<evidence type="ECO:0000313" key="1">
    <source>
        <dbReference type="EMBL" id="MBD8046392.1"/>
    </source>
</evidence>
<dbReference type="EMBL" id="JACSQB010000037">
    <property type="protein sequence ID" value="MBD8046392.1"/>
    <property type="molecule type" value="Genomic_DNA"/>
</dbReference>
<organism evidence="1 2">
    <name type="scientific">Clostridium faecium</name>
    <dbReference type="NCBI Taxonomy" id="2762223"/>
    <lineage>
        <taxon>Bacteria</taxon>
        <taxon>Bacillati</taxon>
        <taxon>Bacillota</taxon>
        <taxon>Clostridia</taxon>
        <taxon>Eubacteriales</taxon>
        <taxon>Clostridiaceae</taxon>
        <taxon>Clostridium</taxon>
    </lineage>
</organism>
<dbReference type="RefSeq" id="WP_191739362.1">
    <property type="nucleotide sequence ID" value="NZ_JACSQB010000037.1"/>
</dbReference>
<proteinExistence type="predicted"/>
<accession>A0ABR8YQG9</accession>